<sequence length="88" mass="10295">MMSLLTIECRVFQKDMSYGLKRCSTKTWLNSAGIAREQHEKYMGEWLEKTEDKIDWLDKRVAPSEAYVKEKLDDDIKAFEDIACVGEK</sequence>
<dbReference type="AlphaFoldDB" id="A0A8S9R2X0"/>
<dbReference type="EMBL" id="QGKX02000996">
    <property type="protein sequence ID" value="KAF3556045.1"/>
    <property type="molecule type" value="Genomic_DNA"/>
</dbReference>
<gene>
    <name evidence="1" type="ORF">F2Q69_00016727</name>
</gene>
<accession>A0A8S9R2X0</accession>
<evidence type="ECO:0000313" key="1">
    <source>
        <dbReference type="EMBL" id="KAF3556045.1"/>
    </source>
</evidence>
<dbReference type="Proteomes" id="UP000712600">
    <property type="component" value="Unassembled WGS sequence"/>
</dbReference>
<evidence type="ECO:0000313" key="2">
    <source>
        <dbReference type="Proteomes" id="UP000712600"/>
    </source>
</evidence>
<protein>
    <submittedName>
        <fullName evidence="1">Uncharacterized protein</fullName>
    </submittedName>
</protein>
<organism evidence="1 2">
    <name type="scientific">Brassica cretica</name>
    <name type="common">Mustard</name>
    <dbReference type="NCBI Taxonomy" id="69181"/>
    <lineage>
        <taxon>Eukaryota</taxon>
        <taxon>Viridiplantae</taxon>
        <taxon>Streptophyta</taxon>
        <taxon>Embryophyta</taxon>
        <taxon>Tracheophyta</taxon>
        <taxon>Spermatophyta</taxon>
        <taxon>Magnoliopsida</taxon>
        <taxon>eudicotyledons</taxon>
        <taxon>Gunneridae</taxon>
        <taxon>Pentapetalae</taxon>
        <taxon>rosids</taxon>
        <taxon>malvids</taxon>
        <taxon>Brassicales</taxon>
        <taxon>Brassicaceae</taxon>
        <taxon>Brassiceae</taxon>
        <taxon>Brassica</taxon>
    </lineage>
</organism>
<comment type="caution">
    <text evidence="1">The sequence shown here is derived from an EMBL/GenBank/DDBJ whole genome shotgun (WGS) entry which is preliminary data.</text>
</comment>
<name>A0A8S9R2X0_BRACR</name>
<reference evidence="1" key="1">
    <citation type="submission" date="2019-12" db="EMBL/GenBank/DDBJ databases">
        <title>Genome sequencing and annotation of Brassica cretica.</title>
        <authorList>
            <person name="Studholme D.J."/>
            <person name="Sarris P."/>
        </authorList>
    </citation>
    <scope>NUCLEOTIDE SEQUENCE</scope>
    <source>
        <strain evidence="1">PFS-109/04</strain>
        <tissue evidence="1">Leaf</tissue>
    </source>
</reference>
<proteinExistence type="predicted"/>